<dbReference type="EMBL" id="HBHP01016466">
    <property type="protein sequence ID" value="CAD9764524.1"/>
    <property type="molecule type" value="Transcribed_RNA"/>
</dbReference>
<name>A0A7S2TRJ0_9EUKA</name>
<evidence type="ECO:0000256" key="1">
    <source>
        <dbReference type="SAM" id="MobiDB-lite"/>
    </source>
</evidence>
<organism evidence="2">
    <name type="scientific">Lotharella oceanica</name>
    <dbReference type="NCBI Taxonomy" id="641309"/>
    <lineage>
        <taxon>Eukaryota</taxon>
        <taxon>Sar</taxon>
        <taxon>Rhizaria</taxon>
        <taxon>Cercozoa</taxon>
        <taxon>Chlorarachniophyceae</taxon>
        <taxon>Lotharella</taxon>
    </lineage>
</organism>
<sequence>MRSFVRRTLGSIRQPRAPLGARRLCCKAGTDLLVKNKVSPLGSTGLVGLAQHVLRPWVPGARSNVLLNRDEDSKFKYIEINQSEIRLEFQDTDSPVYQYYTSYWTALEEVGEAVDVRRPKGLDLREHVKDIRNNTFCGAGATVFLCREGVTSVLKQHLGISAEGTQAEADSSQDREAAIDVPSEPPVVQQHH</sequence>
<reference evidence="2" key="1">
    <citation type="submission" date="2021-01" db="EMBL/GenBank/DDBJ databases">
        <authorList>
            <person name="Corre E."/>
            <person name="Pelletier E."/>
            <person name="Niang G."/>
            <person name="Scheremetjew M."/>
            <person name="Finn R."/>
            <person name="Kale V."/>
            <person name="Holt S."/>
            <person name="Cochrane G."/>
            <person name="Meng A."/>
            <person name="Brown T."/>
            <person name="Cohen L."/>
        </authorList>
    </citation>
    <scope>NUCLEOTIDE SEQUENCE</scope>
    <source>
        <strain evidence="2">CCMP622</strain>
    </source>
</reference>
<accession>A0A7S2TRJ0</accession>
<dbReference type="AlphaFoldDB" id="A0A7S2TRJ0"/>
<evidence type="ECO:0000313" key="2">
    <source>
        <dbReference type="EMBL" id="CAD9764524.1"/>
    </source>
</evidence>
<proteinExistence type="predicted"/>
<protein>
    <submittedName>
        <fullName evidence="2">Uncharacterized protein</fullName>
    </submittedName>
</protein>
<gene>
    <name evidence="2" type="ORF">LSP00402_LOCUS10202</name>
</gene>
<feature type="region of interest" description="Disordered" evidence="1">
    <location>
        <begin position="164"/>
        <end position="192"/>
    </location>
</feature>